<comment type="caution">
    <text evidence="8">The sequence shown here is derived from an EMBL/GenBank/DDBJ whole genome shotgun (WGS) entry which is preliminary data.</text>
</comment>
<evidence type="ECO:0000313" key="8">
    <source>
        <dbReference type="EMBL" id="MFD1945868.1"/>
    </source>
</evidence>
<dbReference type="InterPro" id="IPR023302">
    <property type="entry name" value="Pept_S9A_N"/>
</dbReference>
<dbReference type="InterPro" id="IPR001375">
    <property type="entry name" value="Peptidase_S9_cat"/>
</dbReference>
<dbReference type="Pfam" id="PF00326">
    <property type="entry name" value="Peptidase_S9"/>
    <property type="match status" value="1"/>
</dbReference>
<feature type="domain" description="Peptidase S9 prolyl oligopeptidase catalytic" evidence="6">
    <location>
        <begin position="504"/>
        <end position="715"/>
    </location>
</feature>
<sequence>MTTEQRPPEARQEPHDWTEHGVTRPDPFAWMHAADAPDVRAHLLAERSWYDAAVAHLHSLSTDLGSEMVGRLPATELSPRWNRSRFYYYTETPAGRDYPRICREIRNDSAVNTTDSFSSDPRDDDFGDVTDRSAKAPEILVDVNEVAAGQDYLELGLTLVSPDENLLAWSADTDGDEVYVLRFRDLRTGEDLPDEVPRTYYGAAWSADSRWFFYTVHDEAYRPFQVWRHRVGTPVADDVLVKEEPDERFELRLRATRSGDWVVVWAESNTTAEVFLVDAHDPESGPRRAGGRREGVRYRVDHRRHPGGEDLLVVVDDRTEQRLMTSPVPGPDGLDHTAWTEARPEDPSVHLERADAFGGGVVLSVRTGGSHQLLLLPHDDLAGTGTPVTTRVPGGGVHLAATTEYDVDRIMVEDESWLSPPVWSEVDLATGELHEVLRREAPGFDAAAYAVERMLFPSKDGVLVPATVMRHRDTPLDGSAPAVLYAYGAYGYTFEPEWDPALPSLLDRGVVWVHAHVRGGSEEGRHWYLDGKLAAKQHTFDDHAAVADGLAAAGLVDPDRIASRGLSAGGLLQGAVFSQRPDRWCAVVAEVPFVDVVTTMFDETTPLTITEWEEWGDPRDPEQFGWMMGYSPYDNIPPAGGRPDLLVTGAVHDPRVMVREPAKWVAALRASDPEWSPRCLFRCEVGAGAHVGPSGRTGHLAYEAEVFAWLLDRFGMVDPDTTSKEQQ</sequence>
<dbReference type="Gene3D" id="2.130.10.120">
    <property type="entry name" value="Prolyl oligopeptidase, N-terminal domain"/>
    <property type="match status" value="1"/>
</dbReference>
<evidence type="ECO:0000259" key="7">
    <source>
        <dbReference type="Pfam" id="PF02897"/>
    </source>
</evidence>
<gene>
    <name evidence="8" type="ORF">ACFSDE_03615</name>
</gene>
<evidence type="ECO:0000256" key="3">
    <source>
        <dbReference type="ARBA" id="ARBA00022801"/>
    </source>
</evidence>
<keyword evidence="4" id="KW-0720">Serine protease</keyword>
<evidence type="ECO:0000313" key="9">
    <source>
        <dbReference type="Proteomes" id="UP001597351"/>
    </source>
</evidence>
<keyword evidence="9" id="KW-1185">Reference proteome</keyword>
<organism evidence="8 9">
    <name type="scientific">Nocardioides aestuarii</name>
    <dbReference type="NCBI Taxonomy" id="252231"/>
    <lineage>
        <taxon>Bacteria</taxon>
        <taxon>Bacillati</taxon>
        <taxon>Actinomycetota</taxon>
        <taxon>Actinomycetes</taxon>
        <taxon>Propionibacteriales</taxon>
        <taxon>Nocardioidaceae</taxon>
        <taxon>Nocardioides</taxon>
    </lineage>
</organism>
<name>A0ABW4THN1_9ACTN</name>
<dbReference type="PANTHER" id="PTHR11757">
    <property type="entry name" value="PROTEASE FAMILY S9A OLIGOPEPTIDASE"/>
    <property type="match status" value="1"/>
</dbReference>
<evidence type="ECO:0000256" key="4">
    <source>
        <dbReference type="ARBA" id="ARBA00022825"/>
    </source>
</evidence>
<comment type="similarity">
    <text evidence="1">Belongs to the peptidase S9A family.</text>
</comment>
<proteinExistence type="inferred from homology"/>
<evidence type="ECO:0000256" key="5">
    <source>
        <dbReference type="SAM" id="MobiDB-lite"/>
    </source>
</evidence>
<protein>
    <submittedName>
        <fullName evidence="8">Prolyl oligopeptidase family serine peptidase</fullName>
    </submittedName>
</protein>
<dbReference type="InterPro" id="IPR029058">
    <property type="entry name" value="AB_hydrolase_fold"/>
</dbReference>
<dbReference type="PRINTS" id="PR00862">
    <property type="entry name" value="PROLIGOPTASE"/>
</dbReference>
<keyword evidence="3" id="KW-0378">Hydrolase</keyword>
<evidence type="ECO:0000259" key="6">
    <source>
        <dbReference type="Pfam" id="PF00326"/>
    </source>
</evidence>
<keyword evidence="2" id="KW-0645">Protease</keyword>
<dbReference type="SUPFAM" id="SSF53474">
    <property type="entry name" value="alpha/beta-Hydrolases"/>
    <property type="match status" value="1"/>
</dbReference>
<accession>A0ABW4THN1</accession>
<dbReference type="EMBL" id="JBHUGD010000001">
    <property type="protein sequence ID" value="MFD1945868.1"/>
    <property type="molecule type" value="Genomic_DNA"/>
</dbReference>
<dbReference type="Pfam" id="PF02897">
    <property type="entry name" value="Peptidase_S9_N"/>
    <property type="match status" value="1"/>
</dbReference>
<dbReference type="Proteomes" id="UP001597351">
    <property type="component" value="Unassembled WGS sequence"/>
</dbReference>
<dbReference type="InterPro" id="IPR051543">
    <property type="entry name" value="Serine_Peptidase_S9A"/>
</dbReference>
<feature type="domain" description="Peptidase S9A N-terminal" evidence="7">
    <location>
        <begin position="8"/>
        <end position="434"/>
    </location>
</feature>
<feature type="region of interest" description="Disordered" evidence="5">
    <location>
        <begin position="1"/>
        <end position="20"/>
    </location>
</feature>
<reference evidence="9" key="1">
    <citation type="journal article" date="2019" name="Int. J. Syst. Evol. Microbiol.">
        <title>The Global Catalogue of Microorganisms (GCM) 10K type strain sequencing project: providing services to taxonomists for standard genome sequencing and annotation.</title>
        <authorList>
            <consortium name="The Broad Institute Genomics Platform"/>
            <consortium name="The Broad Institute Genome Sequencing Center for Infectious Disease"/>
            <person name="Wu L."/>
            <person name="Ma J."/>
        </authorList>
    </citation>
    <scope>NUCLEOTIDE SEQUENCE [LARGE SCALE GENOMIC DNA]</scope>
    <source>
        <strain evidence="9">CGMCC 1.12477</strain>
    </source>
</reference>
<evidence type="ECO:0000256" key="1">
    <source>
        <dbReference type="ARBA" id="ARBA00005228"/>
    </source>
</evidence>
<evidence type="ECO:0000256" key="2">
    <source>
        <dbReference type="ARBA" id="ARBA00022670"/>
    </source>
</evidence>
<dbReference type="PANTHER" id="PTHR11757:SF19">
    <property type="entry name" value="PROLYL ENDOPEPTIDASE-LIKE"/>
    <property type="match status" value="1"/>
</dbReference>
<dbReference type="SUPFAM" id="SSF50993">
    <property type="entry name" value="Peptidase/esterase 'gauge' domain"/>
    <property type="match status" value="1"/>
</dbReference>
<dbReference type="RefSeq" id="WP_343915221.1">
    <property type="nucleotide sequence ID" value="NZ_BAAAJT010000002.1"/>
</dbReference>
<dbReference type="Gene3D" id="3.40.50.1820">
    <property type="entry name" value="alpha/beta hydrolase"/>
    <property type="match status" value="1"/>
</dbReference>
<dbReference type="InterPro" id="IPR002470">
    <property type="entry name" value="Peptidase_S9A"/>
</dbReference>